<dbReference type="Pfam" id="PF02171">
    <property type="entry name" value="Piwi"/>
    <property type="match status" value="1"/>
</dbReference>
<evidence type="ECO:0000259" key="2">
    <source>
        <dbReference type="PROSITE" id="PS50822"/>
    </source>
</evidence>
<dbReference type="SUPFAM" id="SSF101690">
    <property type="entry name" value="PAZ domain"/>
    <property type="match status" value="1"/>
</dbReference>
<dbReference type="Gene3D" id="3.40.50.2300">
    <property type="match status" value="1"/>
</dbReference>
<evidence type="ECO:0000313" key="3">
    <source>
        <dbReference type="Proteomes" id="UP000887540"/>
    </source>
</evidence>
<dbReference type="InterPro" id="IPR036085">
    <property type="entry name" value="PAZ_dom_sf"/>
</dbReference>
<reference evidence="4" key="1">
    <citation type="submission" date="2022-11" db="UniProtKB">
        <authorList>
            <consortium name="WormBaseParasite"/>
        </authorList>
    </citation>
    <scope>IDENTIFICATION</scope>
</reference>
<dbReference type="Gene3D" id="2.170.260.10">
    <property type="entry name" value="paz domain"/>
    <property type="match status" value="1"/>
</dbReference>
<dbReference type="WBParaSite" id="ACRNAN_scaffold345.g22701.t1">
    <property type="protein sequence ID" value="ACRNAN_scaffold345.g22701.t1"/>
    <property type="gene ID" value="ACRNAN_scaffold345.g22701"/>
</dbReference>
<dbReference type="Pfam" id="PF02170">
    <property type="entry name" value="PAZ"/>
    <property type="match status" value="1"/>
</dbReference>
<dbReference type="PROSITE" id="PS50821">
    <property type="entry name" value="PAZ"/>
    <property type="match status" value="1"/>
</dbReference>
<feature type="domain" description="PAZ" evidence="1">
    <location>
        <begin position="284"/>
        <end position="394"/>
    </location>
</feature>
<sequence>MSRMSLSGSDLEVLSSSSAKMTPSLSSCSIELSADESPLTSSVSSISLDEPAKLFEKELEGVCSLFKVAIKPGSKAYRYDVDMFQMDKDRQKNLTKGADDGQKALNKTVCFELMYIAFAKARNFGDSELAYVYDSRSSLYTSRPIRMNKNEIDIKISETSRFVQKYIRASGFQVTITPSSTSHVIDLSDLTQYMQKRTVDKEDRSMRTFLEMLFSHDAIMRNTYTAIGNGSLFENAEDAIMPIGNGMVLRTGLSKGVRVIENDGRPTPALVIDFKKSPFYAAQWLIDSVADMCNKQPPASPQDRIWSIIEKYYGGVRIYPSYSPSTTFAIARFTKEAMKDIYVDCDGRKVPMPEFYRRKHNINLEYHHFPAVVPEKNGKGPKRYFPIELLKVLANQRVPLEKMHEGLSKQLHKENVVKPEIRYKHILRSLHKLNLVGEENESLEKFGVKLDPHANQVRVGVRRKPSILMGGMKLRPNEKTKWTGSVKGGGVALQYAVTEPLRRWAVLYPEHMHLSNFKKFIDKVIEFGVQKGIEIAEPKFMKFEDKIEVWMEAFGFLATSGVQMVMLIDKREDKTHGKLKLFECLYKVLTQHLTFEKMMECVKGRPVTLENIINKLNCKNFGLNYTPIVEPIAQKYALERGEVLVIGYDVCHPPPLTGRERRLIYTNNKLRDLSSLEPSVVGVTANVASDPHMFIGDFFYQETRKESVDVIELSERMTWFLRLLEKNRPQHAMPPYIFIVRDGLSEGQFAMAKDEELPALKEGCKEYDPDYNPKFIFIIATKRHNKRFFAIAPDGRADSLEPGSVIDSGAVRQDVPEFFMQSHYPLQGTAKATQYGIPVDELEISQDEVQAVLNALCYEHQIVNSAVSIPEPVYQADELAKRGQDIYRELRNLIPDRIPRREDGSIDFKALNSYMCYKDSNLESTRFSA</sequence>
<dbReference type="GO" id="GO:0003723">
    <property type="term" value="F:RNA binding"/>
    <property type="evidence" value="ECO:0007669"/>
    <property type="project" value="InterPro"/>
</dbReference>
<dbReference type="CDD" id="cd02846">
    <property type="entry name" value="PAZ_argonaute_like"/>
    <property type="match status" value="1"/>
</dbReference>
<dbReference type="Gene3D" id="3.30.420.10">
    <property type="entry name" value="Ribonuclease H-like superfamily/Ribonuclease H"/>
    <property type="match status" value="1"/>
</dbReference>
<dbReference type="PANTHER" id="PTHR22891">
    <property type="entry name" value="EUKARYOTIC TRANSLATION INITIATION FACTOR 2C"/>
    <property type="match status" value="1"/>
</dbReference>
<name>A0A914DQ54_9BILA</name>
<dbReference type="InterPro" id="IPR012337">
    <property type="entry name" value="RNaseH-like_sf"/>
</dbReference>
<protein>
    <submittedName>
        <fullName evidence="4">Uncharacterized protein</fullName>
    </submittedName>
</protein>
<dbReference type="AlphaFoldDB" id="A0A914DQ54"/>
<dbReference type="SUPFAM" id="SSF53098">
    <property type="entry name" value="Ribonuclease H-like"/>
    <property type="match status" value="1"/>
</dbReference>
<dbReference type="InterPro" id="IPR032474">
    <property type="entry name" value="Argonaute_N"/>
</dbReference>
<dbReference type="Pfam" id="PF16486">
    <property type="entry name" value="ArgoN"/>
    <property type="match status" value="1"/>
</dbReference>
<dbReference type="InterPro" id="IPR036397">
    <property type="entry name" value="RNaseH_sf"/>
</dbReference>
<proteinExistence type="predicted"/>
<evidence type="ECO:0000259" key="1">
    <source>
        <dbReference type="PROSITE" id="PS50821"/>
    </source>
</evidence>
<feature type="domain" description="Piwi" evidence="2">
    <location>
        <begin position="563"/>
        <end position="888"/>
    </location>
</feature>
<accession>A0A914DQ54</accession>
<keyword evidence="3" id="KW-1185">Reference proteome</keyword>
<dbReference type="InterPro" id="IPR003165">
    <property type="entry name" value="Piwi"/>
</dbReference>
<dbReference type="InterPro" id="IPR003100">
    <property type="entry name" value="PAZ_dom"/>
</dbReference>
<dbReference type="PROSITE" id="PS50822">
    <property type="entry name" value="PIWI"/>
    <property type="match status" value="1"/>
</dbReference>
<organism evidence="3 4">
    <name type="scientific">Acrobeloides nanus</name>
    <dbReference type="NCBI Taxonomy" id="290746"/>
    <lineage>
        <taxon>Eukaryota</taxon>
        <taxon>Metazoa</taxon>
        <taxon>Ecdysozoa</taxon>
        <taxon>Nematoda</taxon>
        <taxon>Chromadorea</taxon>
        <taxon>Rhabditida</taxon>
        <taxon>Tylenchina</taxon>
        <taxon>Cephalobomorpha</taxon>
        <taxon>Cephaloboidea</taxon>
        <taxon>Cephalobidae</taxon>
        <taxon>Acrobeloides</taxon>
    </lineage>
</organism>
<dbReference type="Proteomes" id="UP000887540">
    <property type="component" value="Unplaced"/>
</dbReference>
<evidence type="ECO:0000313" key="4">
    <source>
        <dbReference type="WBParaSite" id="ACRNAN_scaffold345.g22701.t1"/>
    </source>
</evidence>
<dbReference type="SMART" id="SM00950">
    <property type="entry name" value="Piwi"/>
    <property type="match status" value="1"/>
</dbReference>